<keyword evidence="3" id="KW-1185">Reference proteome</keyword>
<evidence type="ECO:0000313" key="2">
    <source>
        <dbReference type="EMBL" id="MBS9722636.1"/>
    </source>
</evidence>
<dbReference type="Proteomes" id="UP001297272">
    <property type="component" value="Unassembled WGS sequence"/>
</dbReference>
<evidence type="ECO:0000313" key="3">
    <source>
        <dbReference type="Proteomes" id="UP001297272"/>
    </source>
</evidence>
<comment type="caution">
    <text evidence="2">The sequence shown here is derived from an EMBL/GenBank/DDBJ whole genome shotgun (WGS) entry which is preliminary data.</text>
</comment>
<name>A0ABS5S040_9HYPH</name>
<feature type="non-terminal residue" evidence="2">
    <location>
        <position position="1"/>
    </location>
</feature>
<evidence type="ECO:0000256" key="1">
    <source>
        <dbReference type="SAM" id="MobiDB-lite"/>
    </source>
</evidence>
<accession>A0ABS5S040</accession>
<protein>
    <submittedName>
        <fullName evidence="2">Uncharacterized protein</fullName>
    </submittedName>
</protein>
<feature type="region of interest" description="Disordered" evidence="1">
    <location>
        <begin position="1"/>
        <end position="24"/>
    </location>
</feature>
<proteinExistence type="predicted"/>
<dbReference type="EMBL" id="JAFMNX010000007">
    <property type="protein sequence ID" value="MBS9722636.1"/>
    <property type="molecule type" value="Genomic_DNA"/>
</dbReference>
<dbReference type="RefSeq" id="WP_213986297.1">
    <property type="nucleotide sequence ID" value="NZ_JAFMNX010000007.1"/>
</dbReference>
<reference evidence="2 3" key="1">
    <citation type="submission" date="2021-03" db="EMBL/GenBank/DDBJ databases">
        <title>Tianweitania aestuarii sp. nov., isolated from a tidal flat.</title>
        <authorList>
            <person name="Park S."/>
            <person name="Yoon J.-H."/>
        </authorList>
    </citation>
    <scope>NUCLEOTIDE SEQUENCE [LARGE SCALE GENOMIC DNA]</scope>
    <source>
        <strain evidence="2 3">BSSL-BM11</strain>
    </source>
</reference>
<sequence>VESGHQRGRFAAGGSGVRPDGPLSSSEDVVLRLNSREPLLRHSVWVWGAGAGPFDTFCECLFFDNCILRRKRNVGGEELAGWV</sequence>
<organism evidence="2 3">
    <name type="scientific">Tianweitania aestuarii</name>
    <dbReference type="NCBI Taxonomy" id="2814886"/>
    <lineage>
        <taxon>Bacteria</taxon>
        <taxon>Pseudomonadati</taxon>
        <taxon>Pseudomonadota</taxon>
        <taxon>Alphaproteobacteria</taxon>
        <taxon>Hyphomicrobiales</taxon>
        <taxon>Phyllobacteriaceae</taxon>
        <taxon>Tianweitania</taxon>
    </lineage>
</organism>
<gene>
    <name evidence="2" type="ORF">JYU29_18255</name>
</gene>